<feature type="chain" id="PRO_5043562114" description="Palmitoyltransferase" evidence="9">
    <location>
        <begin position="19"/>
        <end position="826"/>
    </location>
</feature>
<evidence type="ECO:0000313" key="12">
    <source>
        <dbReference type="Proteomes" id="UP001497525"/>
    </source>
</evidence>
<keyword evidence="3 7" id="KW-0812">Transmembrane</keyword>
<feature type="transmembrane region" description="Helical" evidence="7">
    <location>
        <begin position="117"/>
        <end position="141"/>
    </location>
</feature>
<feature type="region of interest" description="Disordered" evidence="8">
    <location>
        <begin position="278"/>
        <end position="315"/>
    </location>
</feature>
<evidence type="ECO:0000256" key="5">
    <source>
        <dbReference type="ARBA" id="ARBA00023136"/>
    </source>
</evidence>
<feature type="compositionally biased region" description="Low complexity" evidence="8">
    <location>
        <begin position="360"/>
        <end position="371"/>
    </location>
</feature>
<keyword evidence="9" id="KW-0732">Signal</keyword>
<proteinExistence type="inferred from homology"/>
<feature type="region of interest" description="Disordered" evidence="8">
    <location>
        <begin position="593"/>
        <end position="661"/>
    </location>
</feature>
<dbReference type="Proteomes" id="UP001497525">
    <property type="component" value="Unassembled WGS sequence"/>
</dbReference>
<evidence type="ECO:0000256" key="6">
    <source>
        <dbReference type="ARBA" id="ARBA00023315"/>
    </source>
</evidence>
<feature type="compositionally biased region" description="Basic and acidic residues" evidence="8">
    <location>
        <begin position="509"/>
        <end position="522"/>
    </location>
</feature>
<dbReference type="PROSITE" id="PS50216">
    <property type="entry name" value="DHHC"/>
    <property type="match status" value="1"/>
</dbReference>
<feature type="compositionally biased region" description="Polar residues" evidence="8">
    <location>
        <begin position="706"/>
        <end position="721"/>
    </location>
</feature>
<protein>
    <recommendedName>
        <fullName evidence="7">Palmitoyltransferase</fullName>
        <ecNumber evidence="7">2.3.1.225</ecNumber>
    </recommendedName>
</protein>
<gene>
    <name evidence="11" type="ORF">CDAUBV1_LOCUS13966</name>
</gene>
<dbReference type="GO" id="GO:0005783">
    <property type="term" value="C:endoplasmic reticulum"/>
    <property type="evidence" value="ECO:0007669"/>
    <property type="project" value="TreeGrafter"/>
</dbReference>
<reference evidence="11" key="1">
    <citation type="submission" date="2024-06" db="EMBL/GenBank/DDBJ databases">
        <authorList>
            <person name="Liu X."/>
            <person name="Lenzi L."/>
            <person name="Haldenby T S."/>
            <person name="Uol C."/>
        </authorList>
    </citation>
    <scope>NUCLEOTIDE SEQUENCE</scope>
</reference>
<dbReference type="GO" id="GO:0019706">
    <property type="term" value="F:protein-cysteine S-palmitoyltransferase activity"/>
    <property type="evidence" value="ECO:0007669"/>
    <property type="project" value="UniProtKB-EC"/>
</dbReference>
<evidence type="ECO:0000256" key="8">
    <source>
        <dbReference type="SAM" id="MobiDB-lite"/>
    </source>
</evidence>
<evidence type="ECO:0000256" key="1">
    <source>
        <dbReference type="ARBA" id="ARBA00004141"/>
    </source>
</evidence>
<dbReference type="InterPro" id="IPR039859">
    <property type="entry name" value="PFA4/ZDH16/20/ERF2-like"/>
</dbReference>
<dbReference type="InterPro" id="IPR001594">
    <property type="entry name" value="Palmitoyltrfase_DHHC"/>
</dbReference>
<dbReference type="EC" id="2.3.1.225" evidence="7"/>
<feature type="compositionally biased region" description="Polar residues" evidence="8">
    <location>
        <begin position="410"/>
        <end position="424"/>
    </location>
</feature>
<organism evidence="11 12">
    <name type="scientific">Calicophoron daubneyi</name>
    <name type="common">Rumen fluke</name>
    <name type="synonym">Paramphistomum daubneyi</name>
    <dbReference type="NCBI Taxonomy" id="300641"/>
    <lineage>
        <taxon>Eukaryota</taxon>
        <taxon>Metazoa</taxon>
        <taxon>Spiralia</taxon>
        <taxon>Lophotrochozoa</taxon>
        <taxon>Platyhelminthes</taxon>
        <taxon>Trematoda</taxon>
        <taxon>Digenea</taxon>
        <taxon>Plagiorchiida</taxon>
        <taxon>Pronocephalata</taxon>
        <taxon>Paramphistomoidea</taxon>
        <taxon>Paramphistomidae</taxon>
        <taxon>Calicophoron</taxon>
    </lineage>
</organism>
<comment type="similarity">
    <text evidence="7">Belongs to the DHHC palmitoyltransferase family.</text>
</comment>
<feature type="region of interest" description="Disordered" evidence="8">
    <location>
        <begin position="223"/>
        <end position="248"/>
    </location>
</feature>
<feature type="region of interest" description="Disordered" evidence="8">
    <location>
        <begin position="495"/>
        <end position="561"/>
    </location>
</feature>
<evidence type="ECO:0000256" key="9">
    <source>
        <dbReference type="SAM" id="SignalP"/>
    </source>
</evidence>
<feature type="compositionally biased region" description="Polar residues" evidence="8">
    <location>
        <begin position="812"/>
        <end position="826"/>
    </location>
</feature>
<feature type="compositionally biased region" description="Polar residues" evidence="8">
    <location>
        <begin position="529"/>
        <end position="549"/>
    </location>
</feature>
<keyword evidence="6 7" id="KW-0012">Acyltransferase</keyword>
<feature type="transmembrane region" description="Helical" evidence="7">
    <location>
        <begin position="153"/>
        <end position="179"/>
    </location>
</feature>
<accession>A0AAV2TR16</accession>
<feature type="region of interest" description="Disordered" evidence="8">
    <location>
        <begin position="342"/>
        <end position="372"/>
    </location>
</feature>
<name>A0AAV2TR16_CALDB</name>
<dbReference type="GO" id="GO:0006612">
    <property type="term" value="P:protein targeting to membrane"/>
    <property type="evidence" value="ECO:0007669"/>
    <property type="project" value="TreeGrafter"/>
</dbReference>
<dbReference type="GO" id="GO:0005794">
    <property type="term" value="C:Golgi apparatus"/>
    <property type="evidence" value="ECO:0007669"/>
    <property type="project" value="TreeGrafter"/>
</dbReference>
<feature type="signal peptide" evidence="9">
    <location>
        <begin position="1"/>
        <end position="18"/>
    </location>
</feature>
<comment type="subcellular location">
    <subcellularLocation>
        <location evidence="1">Membrane</location>
        <topology evidence="1">Multi-pass membrane protein</topology>
    </subcellularLocation>
</comment>
<evidence type="ECO:0000256" key="3">
    <source>
        <dbReference type="ARBA" id="ARBA00022692"/>
    </source>
</evidence>
<feature type="domain" description="Palmitoyltransferase DHHC" evidence="10">
    <location>
        <begin position="72"/>
        <end position="191"/>
    </location>
</feature>
<evidence type="ECO:0000313" key="11">
    <source>
        <dbReference type="EMBL" id="CAL5138902.1"/>
    </source>
</evidence>
<evidence type="ECO:0000259" key="10">
    <source>
        <dbReference type="Pfam" id="PF01529"/>
    </source>
</evidence>
<dbReference type="AlphaFoldDB" id="A0AAV2TR16"/>
<keyword evidence="5 7" id="KW-0472">Membrane</keyword>
<feature type="region of interest" description="Disordered" evidence="8">
    <location>
        <begin position="806"/>
        <end position="826"/>
    </location>
</feature>
<sequence>MGHLCLAFLAHHLDVILSNSDNFYGPGLFPVWQVYRSMMFISVASEEEADYEESKSAPVNREYNINGVVTRVKWCNTCLFYRPPRCSHCSICNRCVDCFDHHCPWVNNCVGRRNSRYFFLFLLSLCVHMLFIFVISLLFLLESEHSLKYYANIVCIAVLVLTGVSFLPVSGLLGFHVFLISRGMTTNEQVTDKFRARVNPFTLGFLGNWRRFCCAPQFPRRPVEPSTAKPSRGTWGRFRPRRKSKAQSYETHVEAGRKLLDSADVVADANNLTFANVDHSGAGDGKDLRDGLNNLTGQLGHGQHSRKSEEPARLAPARLEPRGPLIDDLPLAFRPTRQFKSDDEKNVVGLPPCPPGLHDSGNSSAHSHPSSWDGLKPFALRSWRLRYMPDQWLGSITNTASNITGGRPMTSQLSTGVSQPSASGTVAGRAAGDTGSISLSGWSEDAASLKTLDRLIGVTRHRTGTVNSSIGGGVGTSAVAVGCIRENGESGIASSTSLALDTGGSGDHNLPRHGEISGREVRVNGYPENVSTHGMDSVSQRIQQQSSYGHPTGGQRSHAENDSYCNFYEGSGGGSLAADAQIGHGVGGFVNYNHTDNHPTSGANGHDNTTAAAYPNSRPHPVYTVSHSSSSELRRYPTTPTTAGTPLSRLGTPRDSLASVPPSTIAMTTTATSRLPPSFSSRLANLAPGRLQLQGVQLNRDRREASTTLSSRGASINTLSRDSIGDGEMSRYGFGFSTDDELTAPHASQETLSTAASQMSVFRTSPTTPRSFRGAYAITADVHSSAAGLGGRNRLGNILSQYESEAARGDTMTASRETLNQLDKDR</sequence>
<keyword evidence="4 7" id="KW-1133">Transmembrane helix</keyword>
<keyword evidence="2 7" id="KW-0808">Transferase</keyword>
<evidence type="ECO:0000256" key="2">
    <source>
        <dbReference type="ARBA" id="ARBA00022679"/>
    </source>
</evidence>
<dbReference type="EMBL" id="CAXLJL010000556">
    <property type="protein sequence ID" value="CAL5138902.1"/>
    <property type="molecule type" value="Genomic_DNA"/>
</dbReference>
<dbReference type="PANTHER" id="PTHR22883:SF488">
    <property type="entry name" value="PALMITOYLTRANSFERASE"/>
    <property type="match status" value="1"/>
</dbReference>
<comment type="domain">
    <text evidence="7">The DHHC domain is required for palmitoyltransferase activity.</text>
</comment>
<dbReference type="PANTHER" id="PTHR22883">
    <property type="entry name" value="ZINC FINGER DHHC DOMAIN CONTAINING PROTEIN"/>
    <property type="match status" value="1"/>
</dbReference>
<feature type="compositionally biased region" description="Polar residues" evidence="8">
    <location>
        <begin position="593"/>
        <end position="611"/>
    </location>
</feature>
<dbReference type="Pfam" id="PF01529">
    <property type="entry name" value="DHHC"/>
    <property type="match status" value="1"/>
</dbReference>
<comment type="caution">
    <text evidence="11">The sequence shown here is derived from an EMBL/GenBank/DDBJ whole genome shotgun (WGS) entry which is preliminary data.</text>
</comment>
<evidence type="ECO:0000256" key="4">
    <source>
        <dbReference type="ARBA" id="ARBA00022989"/>
    </source>
</evidence>
<dbReference type="GO" id="GO:0016020">
    <property type="term" value="C:membrane"/>
    <property type="evidence" value="ECO:0007669"/>
    <property type="project" value="UniProtKB-SubCell"/>
</dbReference>
<feature type="region of interest" description="Disordered" evidence="8">
    <location>
        <begin position="699"/>
        <end position="723"/>
    </location>
</feature>
<comment type="catalytic activity">
    <reaction evidence="7">
        <text>L-cysteinyl-[protein] + hexadecanoyl-CoA = S-hexadecanoyl-L-cysteinyl-[protein] + CoA</text>
        <dbReference type="Rhea" id="RHEA:36683"/>
        <dbReference type="Rhea" id="RHEA-COMP:10131"/>
        <dbReference type="Rhea" id="RHEA-COMP:11032"/>
        <dbReference type="ChEBI" id="CHEBI:29950"/>
        <dbReference type="ChEBI" id="CHEBI:57287"/>
        <dbReference type="ChEBI" id="CHEBI:57379"/>
        <dbReference type="ChEBI" id="CHEBI:74151"/>
        <dbReference type="EC" id="2.3.1.225"/>
    </reaction>
</comment>
<evidence type="ECO:0000256" key="7">
    <source>
        <dbReference type="RuleBase" id="RU079119"/>
    </source>
</evidence>
<feature type="region of interest" description="Disordered" evidence="8">
    <location>
        <begin position="410"/>
        <end position="429"/>
    </location>
</feature>